<name>A0A016UZA7_9BILA</name>
<dbReference type="Proteomes" id="UP000024635">
    <property type="component" value="Unassembled WGS sequence"/>
</dbReference>
<reference evidence="2" key="1">
    <citation type="journal article" date="2015" name="Nat. Genet.">
        <title>The genome and transcriptome of the zoonotic hookworm Ancylostoma ceylanicum identify infection-specific gene families.</title>
        <authorList>
            <person name="Schwarz E.M."/>
            <person name="Hu Y."/>
            <person name="Antoshechkin I."/>
            <person name="Miller M.M."/>
            <person name="Sternberg P.W."/>
            <person name="Aroian R.V."/>
        </authorList>
    </citation>
    <scope>NUCLEOTIDE SEQUENCE</scope>
    <source>
        <strain evidence="2">HY135</strain>
    </source>
</reference>
<sequence length="93" mass="10066">MKIFLGVTVSRAPMCMVLPPLPTADAATRDVTAPIQRQGGVAVVTCATTWRPFWDISSTLPESAHPEGSECVNSSDWNMSKKPTQYALAIPYV</sequence>
<keyword evidence="2" id="KW-1185">Reference proteome</keyword>
<evidence type="ECO:0000313" key="2">
    <source>
        <dbReference type="Proteomes" id="UP000024635"/>
    </source>
</evidence>
<accession>A0A016UZA7</accession>
<gene>
    <name evidence="1" type="primary">Acey_s0023.g734</name>
    <name evidence="1" type="ORF">Y032_0023g734</name>
</gene>
<organism evidence="1 2">
    <name type="scientific">Ancylostoma ceylanicum</name>
    <dbReference type="NCBI Taxonomy" id="53326"/>
    <lineage>
        <taxon>Eukaryota</taxon>
        <taxon>Metazoa</taxon>
        <taxon>Ecdysozoa</taxon>
        <taxon>Nematoda</taxon>
        <taxon>Chromadorea</taxon>
        <taxon>Rhabditida</taxon>
        <taxon>Rhabditina</taxon>
        <taxon>Rhabditomorpha</taxon>
        <taxon>Strongyloidea</taxon>
        <taxon>Ancylostomatidae</taxon>
        <taxon>Ancylostomatinae</taxon>
        <taxon>Ancylostoma</taxon>
    </lineage>
</organism>
<protein>
    <submittedName>
        <fullName evidence="1">Uncharacterized protein</fullName>
    </submittedName>
</protein>
<dbReference type="AlphaFoldDB" id="A0A016UZA7"/>
<evidence type="ECO:0000313" key="1">
    <source>
        <dbReference type="EMBL" id="EYC19813.1"/>
    </source>
</evidence>
<comment type="caution">
    <text evidence="1">The sequence shown here is derived from an EMBL/GenBank/DDBJ whole genome shotgun (WGS) entry which is preliminary data.</text>
</comment>
<dbReference type="EMBL" id="JARK01001359">
    <property type="protein sequence ID" value="EYC19813.1"/>
    <property type="molecule type" value="Genomic_DNA"/>
</dbReference>
<proteinExistence type="predicted"/>